<evidence type="ECO:0000256" key="6">
    <source>
        <dbReference type="ARBA" id="ARBA00022840"/>
    </source>
</evidence>
<dbReference type="GO" id="GO:0005524">
    <property type="term" value="F:ATP binding"/>
    <property type="evidence" value="ECO:0007669"/>
    <property type="project" value="UniProtKB-KW"/>
</dbReference>
<evidence type="ECO:0000313" key="12">
    <source>
        <dbReference type="EMBL" id="CBY93431.1"/>
    </source>
</evidence>
<evidence type="ECO:0000256" key="5">
    <source>
        <dbReference type="ARBA" id="ARBA00022741"/>
    </source>
</evidence>
<feature type="domain" description="CTP synthase N-terminal" evidence="11">
    <location>
        <begin position="6"/>
        <end position="267"/>
    </location>
</feature>
<dbReference type="Pfam" id="PF06418">
    <property type="entry name" value="CTP_synth_N"/>
    <property type="match status" value="1"/>
</dbReference>
<dbReference type="PROSITE" id="PS51273">
    <property type="entry name" value="GATASE_TYPE_1"/>
    <property type="match status" value="1"/>
</dbReference>
<dbReference type="UniPathway" id="UPA00159">
    <property type="reaction ID" value="UER00277"/>
</dbReference>
<dbReference type="InterPro" id="IPR027417">
    <property type="entry name" value="P-loop_NTPase"/>
</dbReference>
<dbReference type="Pfam" id="PF00117">
    <property type="entry name" value="GATase"/>
    <property type="match status" value="1"/>
</dbReference>
<keyword evidence="5" id="KW-0547">Nucleotide-binding</keyword>
<dbReference type="GO" id="GO:0019856">
    <property type="term" value="P:pyrimidine nucleobase biosynthetic process"/>
    <property type="evidence" value="ECO:0007669"/>
    <property type="project" value="TreeGrafter"/>
</dbReference>
<dbReference type="Gene3D" id="3.40.50.300">
    <property type="entry name" value="P-loop containing nucleotide triphosphate hydrolases"/>
    <property type="match status" value="1"/>
</dbReference>
<dbReference type="EMBL" id="FR773153">
    <property type="protein sequence ID" value="CBY93431.1"/>
    <property type="molecule type" value="Genomic_DNA"/>
</dbReference>
<evidence type="ECO:0000259" key="10">
    <source>
        <dbReference type="Pfam" id="PF00117"/>
    </source>
</evidence>
<keyword evidence="8" id="KW-0665">Pyrimidine biosynthesis</keyword>
<dbReference type="EC" id="6.3.4.2" evidence="3"/>
<keyword evidence="4 12" id="KW-0436">Ligase</keyword>
<accession>E8ZJW0</accession>
<comment type="catalytic activity">
    <reaction evidence="9">
        <text>UTP + L-glutamine + ATP + H2O = CTP + L-glutamate + ADP + phosphate + 2 H(+)</text>
        <dbReference type="Rhea" id="RHEA:26426"/>
        <dbReference type="ChEBI" id="CHEBI:15377"/>
        <dbReference type="ChEBI" id="CHEBI:15378"/>
        <dbReference type="ChEBI" id="CHEBI:29985"/>
        <dbReference type="ChEBI" id="CHEBI:30616"/>
        <dbReference type="ChEBI" id="CHEBI:37563"/>
        <dbReference type="ChEBI" id="CHEBI:43474"/>
        <dbReference type="ChEBI" id="CHEBI:46398"/>
        <dbReference type="ChEBI" id="CHEBI:58359"/>
        <dbReference type="ChEBI" id="CHEBI:456216"/>
        <dbReference type="EC" id="6.3.4.2"/>
    </reaction>
</comment>
<dbReference type="GO" id="GO:0044210">
    <property type="term" value="P:'de novo' CTP biosynthetic process"/>
    <property type="evidence" value="ECO:0007669"/>
    <property type="project" value="UniProtKB-UniPathway"/>
</dbReference>
<keyword evidence="6" id="KW-0067">ATP-binding</keyword>
<keyword evidence="7" id="KW-0315">Glutamine amidotransferase</keyword>
<comment type="similarity">
    <text evidence="2">Belongs to the CTP synthase family.</text>
</comment>
<dbReference type="CDD" id="cd01746">
    <property type="entry name" value="GATase1_CTP_Synthase"/>
    <property type="match status" value="1"/>
</dbReference>
<dbReference type="SUPFAM" id="SSF52540">
    <property type="entry name" value="P-loop containing nucleoside triphosphate hydrolases"/>
    <property type="match status" value="1"/>
</dbReference>
<name>E8ZJW0_MYCHL</name>
<dbReference type="GO" id="GO:0005829">
    <property type="term" value="C:cytosol"/>
    <property type="evidence" value="ECO:0007669"/>
    <property type="project" value="TreeGrafter"/>
</dbReference>
<dbReference type="KEGG" id="mha:HF1_14230"/>
<evidence type="ECO:0000256" key="4">
    <source>
        <dbReference type="ARBA" id="ARBA00022598"/>
    </source>
</evidence>
<proteinExistence type="inferred from homology"/>
<dbReference type="InterPro" id="IPR004468">
    <property type="entry name" value="CTP_synthase"/>
</dbReference>
<evidence type="ECO:0000256" key="2">
    <source>
        <dbReference type="ARBA" id="ARBA00007533"/>
    </source>
</evidence>
<dbReference type="PANTHER" id="PTHR11550">
    <property type="entry name" value="CTP SYNTHASE"/>
    <property type="match status" value="1"/>
</dbReference>
<evidence type="ECO:0000256" key="7">
    <source>
        <dbReference type="ARBA" id="ARBA00022962"/>
    </source>
</evidence>
<dbReference type="InterPro" id="IPR029062">
    <property type="entry name" value="Class_I_gatase-like"/>
</dbReference>
<evidence type="ECO:0000256" key="9">
    <source>
        <dbReference type="ARBA" id="ARBA00047781"/>
    </source>
</evidence>
<dbReference type="InterPro" id="IPR033828">
    <property type="entry name" value="GATase1_CTP_Synthase"/>
</dbReference>
<dbReference type="AlphaFoldDB" id="E8ZJW0"/>
<dbReference type="InterPro" id="IPR017926">
    <property type="entry name" value="GATASE"/>
</dbReference>
<dbReference type="SUPFAM" id="SSF52317">
    <property type="entry name" value="Class I glutamine amidotransferase-like"/>
    <property type="match status" value="1"/>
</dbReference>
<reference evidence="12 13" key="1">
    <citation type="journal article" date="2011" name="J. Bacteriol.">
        <title>Complete genome sequence of Mycoplasma haemofelis, a hemotropic mycoplasma.</title>
        <authorList>
            <person name="Barker E.N."/>
            <person name="Helps C.R."/>
            <person name="Peters I.R."/>
            <person name="Darby A.C."/>
            <person name="Radford A.D."/>
            <person name="Tasker S."/>
        </authorList>
    </citation>
    <scope>NUCLEOTIDE SEQUENCE [LARGE SCALE GENOMIC DNA]</scope>
    <source>
        <strain evidence="12 13">Langford 1</strain>
    </source>
</reference>
<evidence type="ECO:0000256" key="1">
    <source>
        <dbReference type="ARBA" id="ARBA00005171"/>
    </source>
</evidence>
<dbReference type="InterPro" id="IPR017456">
    <property type="entry name" value="CTP_synthase_N"/>
</dbReference>
<dbReference type="NCBIfam" id="TIGR00337">
    <property type="entry name" value="PyrG"/>
    <property type="match status" value="1"/>
</dbReference>
<dbReference type="GO" id="GO:0042802">
    <property type="term" value="F:identical protein binding"/>
    <property type="evidence" value="ECO:0007669"/>
    <property type="project" value="TreeGrafter"/>
</dbReference>
<organism evidence="12 13">
    <name type="scientific">Mycoplasma haemofelis (strain Langford 1)</name>
    <name type="common">Haemobartonella felis</name>
    <dbReference type="NCBI Taxonomy" id="941640"/>
    <lineage>
        <taxon>Bacteria</taxon>
        <taxon>Bacillati</taxon>
        <taxon>Mycoplasmatota</taxon>
        <taxon>Mollicutes</taxon>
        <taxon>Mycoplasmataceae</taxon>
        <taxon>Mycoplasma</taxon>
    </lineage>
</organism>
<sequence length="522" mass="58747">MKRDTKVIFFTGGVFSSVGKGLTMANVGRILTELGFKVSVLKLDPYLNINSGNLSPEQHGEVYVTEDGHETDLDLGHYERFINYKLSKDSCITAGTIYKRLLEKQSSTISGDTIQAVPHLINEIHDSIDILLDKGSDFLLIEIGGTVGDIEAIPFLEAASRFRRRHGERNVYFIHVSPVFSLKTSGEFKTKPTQHSLKELISYNICPDLLVLRCPFRPEANVKAKISKSTDIPEENILYCLDAESIYLIAQNLYEEGIHRKICEYFGLQHEGKNIDAWISRTSKILSKDKKPMKIAMAGKYSAASDAYISIIESLKLASHELNIDLKIDYFSVDDLDNLDVLKDYKAICVPHGFGSRGVSGKISVIRYCRENKIPFLGICFGMQLACIEYMRNALNRDCDSVEIDPDTPLDLVIQLSSKEMRLGGKKISISDGTLAKEIYGKSEICSRHRHKYFLNPKYIPEFKDSDLVISAFSKEGGEEIAEMVELKNHPFFIATQFHPEFDTTVMEVSPLFMSFLRAGSK</sequence>
<comment type="pathway">
    <text evidence="1">Pyrimidine metabolism; CTP biosynthesis via de novo pathway; CTP from UDP: step 2/2.</text>
</comment>
<protein>
    <recommendedName>
        <fullName evidence="3">CTP synthase (glutamine hydrolyzing)</fullName>
        <ecNumber evidence="3">6.3.4.2</ecNumber>
    </recommendedName>
</protein>
<evidence type="ECO:0000259" key="11">
    <source>
        <dbReference type="Pfam" id="PF06418"/>
    </source>
</evidence>
<dbReference type="OrthoDB" id="9801107at2"/>
<evidence type="ECO:0000313" key="13">
    <source>
        <dbReference type="Proteomes" id="UP000008637"/>
    </source>
</evidence>
<dbReference type="NCBIfam" id="NF003792">
    <property type="entry name" value="PRK05380.1"/>
    <property type="match status" value="1"/>
</dbReference>
<dbReference type="HOGENOM" id="CLU_011675_5_0_14"/>
<dbReference type="Gene3D" id="3.40.50.880">
    <property type="match status" value="1"/>
</dbReference>
<dbReference type="Proteomes" id="UP000008637">
    <property type="component" value="Chromosome"/>
</dbReference>
<feature type="domain" description="Glutamine amidotransferase" evidence="10">
    <location>
        <begin position="305"/>
        <end position="518"/>
    </location>
</feature>
<evidence type="ECO:0000256" key="8">
    <source>
        <dbReference type="ARBA" id="ARBA00022975"/>
    </source>
</evidence>
<gene>
    <name evidence="12" type="primary">pyrG</name>
    <name evidence="12" type="ORF">HF1_14230</name>
</gene>
<keyword evidence="13" id="KW-1185">Reference proteome</keyword>
<dbReference type="PANTHER" id="PTHR11550:SF0">
    <property type="entry name" value="CTP SYNTHASE-RELATED"/>
    <property type="match status" value="1"/>
</dbReference>
<evidence type="ECO:0000256" key="3">
    <source>
        <dbReference type="ARBA" id="ARBA00012291"/>
    </source>
</evidence>
<dbReference type="GO" id="GO:0003883">
    <property type="term" value="F:CTP synthase activity"/>
    <property type="evidence" value="ECO:0007669"/>
    <property type="project" value="UniProtKB-EC"/>
</dbReference>